<evidence type="ECO:0000313" key="3">
    <source>
        <dbReference type="Proteomes" id="UP000054279"/>
    </source>
</evidence>
<organism evidence="2 3">
    <name type="scientific">Sphaerobolus stellatus (strain SS14)</name>
    <dbReference type="NCBI Taxonomy" id="990650"/>
    <lineage>
        <taxon>Eukaryota</taxon>
        <taxon>Fungi</taxon>
        <taxon>Dikarya</taxon>
        <taxon>Basidiomycota</taxon>
        <taxon>Agaricomycotina</taxon>
        <taxon>Agaricomycetes</taxon>
        <taxon>Phallomycetidae</taxon>
        <taxon>Geastrales</taxon>
        <taxon>Sphaerobolaceae</taxon>
        <taxon>Sphaerobolus</taxon>
    </lineage>
</organism>
<gene>
    <name evidence="2" type="ORF">M422DRAFT_265101</name>
</gene>
<reference evidence="2 3" key="1">
    <citation type="submission" date="2014-06" db="EMBL/GenBank/DDBJ databases">
        <title>Evolutionary Origins and Diversification of the Mycorrhizal Mutualists.</title>
        <authorList>
            <consortium name="DOE Joint Genome Institute"/>
            <consortium name="Mycorrhizal Genomics Consortium"/>
            <person name="Kohler A."/>
            <person name="Kuo A."/>
            <person name="Nagy L.G."/>
            <person name="Floudas D."/>
            <person name="Copeland A."/>
            <person name="Barry K.W."/>
            <person name="Cichocki N."/>
            <person name="Veneault-Fourrey C."/>
            <person name="LaButti K."/>
            <person name="Lindquist E.A."/>
            <person name="Lipzen A."/>
            <person name="Lundell T."/>
            <person name="Morin E."/>
            <person name="Murat C."/>
            <person name="Riley R."/>
            <person name="Ohm R."/>
            <person name="Sun H."/>
            <person name="Tunlid A."/>
            <person name="Henrissat B."/>
            <person name="Grigoriev I.V."/>
            <person name="Hibbett D.S."/>
            <person name="Martin F."/>
        </authorList>
    </citation>
    <scope>NUCLEOTIDE SEQUENCE [LARGE SCALE GENOMIC DNA]</scope>
    <source>
        <strain evidence="2 3">SS14</strain>
    </source>
</reference>
<proteinExistence type="predicted"/>
<evidence type="ECO:0000313" key="2">
    <source>
        <dbReference type="EMBL" id="KIJ33068.1"/>
    </source>
</evidence>
<dbReference type="EMBL" id="KN837218">
    <property type="protein sequence ID" value="KIJ33068.1"/>
    <property type="molecule type" value="Genomic_DNA"/>
</dbReference>
<evidence type="ECO:0000256" key="1">
    <source>
        <dbReference type="SAM" id="MobiDB-lite"/>
    </source>
</evidence>
<feature type="compositionally biased region" description="Polar residues" evidence="1">
    <location>
        <begin position="123"/>
        <end position="134"/>
    </location>
</feature>
<name>A0A0C9TS49_SPHS4</name>
<accession>A0A0C9TS49</accession>
<feature type="region of interest" description="Disordered" evidence="1">
    <location>
        <begin position="109"/>
        <end position="151"/>
    </location>
</feature>
<dbReference type="AlphaFoldDB" id="A0A0C9TS49"/>
<dbReference type="Proteomes" id="UP000054279">
    <property type="component" value="Unassembled WGS sequence"/>
</dbReference>
<dbReference type="HOGENOM" id="CLU_097654_0_0_1"/>
<keyword evidence="3" id="KW-1185">Reference proteome</keyword>
<protein>
    <submittedName>
        <fullName evidence="2">Uncharacterized protein</fullName>
    </submittedName>
</protein>
<sequence length="181" mass="20503">MQSRMKPSEVGRWDQLIAGRWKRNDSPFLCSPAPARLQCWGHSQPCLRKLEPYFVCHATKLIWNDVNLCSQLQANKIASLKGGIMNPFRVHDDLLLLVWGSPFYIVPNVGDPMDQDEPDPEHTSSQPTAGSSSLADRLDYGEDGFFSCPPVDVQDLRERTSYFESTSTEELTHDLYADKVE</sequence>